<evidence type="ECO:0000313" key="3">
    <source>
        <dbReference type="Proteomes" id="UP000474640"/>
    </source>
</evidence>
<gene>
    <name evidence="2" type="ORF">TWF970_006670</name>
</gene>
<reference evidence="2 3" key="1">
    <citation type="submission" date="2020-01" db="EMBL/GenBank/DDBJ databases">
        <authorList>
            <person name="Palmer J.M."/>
        </authorList>
    </citation>
    <scope>NUCLEOTIDE SEQUENCE [LARGE SCALE GENOMIC DNA]</scope>
    <source>
        <strain evidence="2 3">TWF970</strain>
    </source>
</reference>
<dbReference type="OrthoDB" id="5389099at2759"/>
<organism evidence="2 3">
    <name type="scientific">Orbilia oligospora</name>
    <name type="common">Nematode-trapping fungus</name>
    <name type="synonym">Arthrobotrys oligospora</name>
    <dbReference type="NCBI Taxonomy" id="2813651"/>
    <lineage>
        <taxon>Eukaryota</taxon>
        <taxon>Fungi</taxon>
        <taxon>Dikarya</taxon>
        <taxon>Ascomycota</taxon>
        <taxon>Pezizomycotina</taxon>
        <taxon>Orbiliomycetes</taxon>
        <taxon>Orbiliales</taxon>
        <taxon>Orbiliaceae</taxon>
        <taxon>Orbilia</taxon>
    </lineage>
</organism>
<feature type="region of interest" description="Disordered" evidence="1">
    <location>
        <begin position="86"/>
        <end position="114"/>
    </location>
</feature>
<sequence length="114" mass="12969">MSLLPPCDAGFVISPCRLNEIEDIDRSPSLTRNTKLKLERHNYNDNKMPPKRKPANVVEWTEEEERELAKLKRKKEQIERKIAKALKAQAQPDATSAEPSSEAMEIRGGAQKKT</sequence>
<feature type="region of interest" description="Disordered" evidence="1">
    <location>
        <begin position="39"/>
        <end position="58"/>
    </location>
</feature>
<dbReference type="EMBL" id="JAABOJ010000036">
    <property type="protein sequence ID" value="KAF3275777.1"/>
    <property type="molecule type" value="Genomic_DNA"/>
</dbReference>
<dbReference type="AlphaFoldDB" id="A0A7C8VK50"/>
<name>A0A7C8VK50_ORBOL</name>
<protein>
    <submittedName>
        <fullName evidence="2">Uncharacterized protein</fullName>
    </submittedName>
</protein>
<proteinExistence type="predicted"/>
<accession>A0A7C8VK50</accession>
<comment type="caution">
    <text evidence="2">The sequence shown here is derived from an EMBL/GenBank/DDBJ whole genome shotgun (WGS) entry which is preliminary data.</text>
</comment>
<evidence type="ECO:0000256" key="1">
    <source>
        <dbReference type="SAM" id="MobiDB-lite"/>
    </source>
</evidence>
<dbReference type="Proteomes" id="UP000474640">
    <property type="component" value="Unassembled WGS sequence"/>
</dbReference>
<evidence type="ECO:0000313" key="2">
    <source>
        <dbReference type="EMBL" id="KAF3275777.1"/>
    </source>
</evidence>